<proteinExistence type="predicted"/>
<evidence type="ECO:0000313" key="3">
    <source>
        <dbReference type="Proteomes" id="UP000033882"/>
    </source>
</evidence>
<name>A0A0G1U5U4_9BACT</name>
<feature type="region of interest" description="Disordered" evidence="1">
    <location>
        <begin position="151"/>
        <end position="171"/>
    </location>
</feature>
<sequence>MSIAREAYSHTVKSLRTSVASKHHEVQVIDGCPSGSSNVANTLSPAHHLPHERNRPFPKNTPYRGSEMTVLRKLSSVIDNNEVRHIGKAFIAPPFSRVQFYRNNDPVSRRKHGNSIRRQKIDGPTRSPDMRFGAFARPKGTDSVQTLIMSLTDQHAKRYPLPKRGRSRQRK</sequence>
<feature type="compositionally biased region" description="Basic residues" evidence="1">
    <location>
        <begin position="109"/>
        <end position="118"/>
    </location>
</feature>
<evidence type="ECO:0000313" key="2">
    <source>
        <dbReference type="EMBL" id="KKU89429.1"/>
    </source>
</evidence>
<dbReference type="Proteomes" id="UP000033882">
    <property type="component" value="Unassembled WGS sequence"/>
</dbReference>
<accession>A0A0G1U5U4</accession>
<protein>
    <submittedName>
        <fullName evidence="2">Uncharacterized protein</fullName>
    </submittedName>
</protein>
<feature type="region of interest" description="Disordered" evidence="1">
    <location>
        <begin position="106"/>
        <end position="137"/>
    </location>
</feature>
<organism evidence="2 3">
    <name type="scientific">Candidatus Wolfebacteria bacterium GW2011_GWA2_47_9b</name>
    <dbReference type="NCBI Taxonomy" id="1619005"/>
    <lineage>
        <taxon>Bacteria</taxon>
        <taxon>Candidatus Wolfeibacteriota</taxon>
    </lineage>
</organism>
<gene>
    <name evidence="2" type="ORF">UY19_C0014G0029</name>
</gene>
<feature type="compositionally biased region" description="Basic residues" evidence="1">
    <location>
        <begin position="157"/>
        <end position="171"/>
    </location>
</feature>
<evidence type="ECO:0000256" key="1">
    <source>
        <dbReference type="SAM" id="MobiDB-lite"/>
    </source>
</evidence>
<reference evidence="2 3" key="1">
    <citation type="journal article" date="2015" name="Nature">
        <title>rRNA introns, odd ribosomes, and small enigmatic genomes across a large radiation of phyla.</title>
        <authorList>
            <person name="Brown C.T."/>
            <person name="Hug L.A."/>
            <person name="Thomas B.C."/>
            <person name="Sharon I."/>
            <person name="Castelle C.J."/>
            <person name="Singh A."/>
            <person name="Wilkins M.J."/>
            <person name="Williams K.H."/>
            <person name="Banfield J.F."/>
        </authorList>
    </citation>
    <scope>NUCLEOTIDE SEQUENCE [LARGE SCALE GENOMIC DNA]</scope>
</reference>
<dbReference type="AlphaFoldDB" id="A0A0G1U5U4"/>
<comment type="caution">
    <text evidence="2">The sequence shown here is derived from an EMBL/GenBank/DDBJ whole genome shotgun (WGS) entry which is preliminary data.</text>
</comment>
<dbReference type="EMBL" id="LCPB01000014">
    <property type="protein sequence ID" value="KKU89429.1"/>
    <property type="molecule type" value="Genomic_DNA"/>
</dbReference>